<gene>
    <name evidence="2" type="ORF">WJX73_002957</name>
</gene>
<keyword evidence="3" id="KW-1185">Reference proteome</keyword>
<feature type="region of interest" description="Disordered" evidence="1">
    <location>
        <begin position="1"/>
        <end position="32"/>
    </location>
</feature>
<evidence type="ECO:0000313" key="2">
    <source>
        <dbReference type="EMBL" id="KAK9808507.1"/>
    </source>
</evidence>
<organism evidence="2 3">
    <name type="scientific">Symbiochloris irregularis</name>
    <dbReference type="NCBI Taxonomy" id="706552"/>
    <lineage>
        <taxon>Eukaryota</taxon>
        <taxon>Viridiplantae</taxon>
        <taxon>Chlorophyta</taxon>
        <taxon>core chlorophytes</taxon>
        <taxon>Trebouxiophyceae</taxon>
        <taxon>Trebouxiales</taxon>
        <taxon>Trebouxiaceae</taxon>
        <taxon>Symbiochloris</taxon>
    </lineage>
</organism>
<comment type="caution">
    <text evidence="2">The sequence shown here is derived from an EMBL/GenBank/DDBJ whole genome shotgun (WGS) entry which is preliminary data.</text>
</comment>
<evidence type="ECO:0000256" key="1">
    <source>
        <dbReference type="SAM" id="MobiDB-lite"/>
    </source>
</evidence>
<proteinExistence type="predicted"/>
<evidence type="ECO:0000313" key="3">
    <source>
        <dbReference type="Proteomes" id="UP001465755"/>
    </source>
</evidence>
<sequence length="273" mass="29563">MEPHKEAVVEDVVDRSAQGQASQDDAPRLARAKGYPYPRPAASFCFVGGEAWPFPDFLWRGMPSMTQLQVQLPTEEFSSVSQALTARGIDPASLPPAQEWTPVLGIGSNGSPEQLARKFPPSQFPQAVIPTVRCALRDFDVVYAPLISSYGSCTATLQHSPGTSVEVALTYLTPPLLERMHATEGAYTVVRLTDIHLALGVTPQSLQQGKSARTVSDHVLVYVHSDGTLCPPFAPNGQPVAIKEVPAVNRQFQALTQTEMQIPVRIAKDSGYV</sequence>
<name>A0AAW1PIV0_9CHLO</name>
<reference evidence="2 3" key="1">
    <citation type="journal article" date="2024" name="Nat. Commun.">
        <title>Phylogenomics reveals the evolutionary origins of lichenization in chlorophyte algae.</title>
        <authorList>
            <person name="Puginier C."/>
            <person name="Libourel C."/>
            <person name="Otte J."/>
            <person name="Skaloud P."/>
            <person name="Haon M."/>
            <person name="Grisel S."/>
            <person name="Petersen M."/>
            <person name="Berrin J.G."/>
            <person name="Delaux P.M."/>
            <person name="Dal Grande F."/>
            <person name="Keller J."/>
        </authorList>
    </citation>
    <scope>NUCLEOTIDE SEQUENCE [LARGE SCALE GENOMIC DNA]</scope>
    <source>
        <strain evidence="2 3">SAG 2036</strain>
    </source>
</reference>
<accession>A0AAW1PIV0</accession>
<dbReference type="EMBL" id="JALJOQ010000022">
    <property type="protein sequence ID" value="KAK9808507.1"/>
    <property type="molecule type" value="Genomic_DNA"/>
</dbReference>
<dbReference type="AlphaFoldDB" id="A0AAW1PIV0"/>
<feature type="compositionally biased region" description="Basic and acidic residues" evidence="1">
    <location>
        <begin position="1"/>
        <end position="14"/>
    </location>
</feature>
<protein>
    <submittedName>
        <fullName evidence="2">Uncharacterized protein</fullName>
    </submittedName>
</protein>
<dbReference type="Proteomes" id="UP001465755">
    <property type="component" value="Unassembled WGS sequence"/>
</dbReference>